<organism evidence="9">
    <name type="scientific">Enterobius vermicularis</name>
    <name type="common">Human pinworm</name>
    <dbReference type="NCBI Taxonomy" id="51028"/>
    <lineage>
        <taxon>Eukaryota</taxon>
        <taxon>Metazoa</taxon>
        <taxon>Ecdysozoa</taxon>
        <taxon>Nematoda</taxon>
        <taxon>Chromadorea</taxon>
        <taxon>Rhabditida</taxon>
        <taxon>Spirurina</taxon>
        <taxon>Oxyuridomorpha</taxon>
        <taxon>Oxyuroidea</taxon>
        <taxon>Oxyuridae</taxon>
        <taxon>Enterobius</taxon>
    </lineage>
</organism>
<dbReference type="InterPro" id="IPR000008">
    <property type="entry name" value="C2_dom"/>
</dbReference>
<dbReference type="STRING" id="51028.A0A0N4UTC8"/>
<dbReference type="SMART" id="SM00149">
    <property type="entry name" value="PLCYc"/>
    <property type="match status" value="1"/>
</dbReference>
<dbReference type="WBParaSite" id="EVEC_0000050701-mRNA-1">
    <property type="protein sequence ID" value="EVEC_0000050701-mRNA-1"/>
    <property type="gene ID" value="EVEC_0000050701"/>
</dbReference>
<dbReference type="AlphaFoldDB" id="A0A0N4UTC8"/>
<keyword evidence="2" id="KW-0963">Cytoplasm</keyword>
<dbReference type="GO" id="GO:0005737">
    <property type="term" value="C:cytoplasm"/>
    <property type="evidence" value="ECO:0007669"/>
    <property type="project" value="UniProtKB-SubCell"/>
</dbReference>
<keyword evidence="8" id="KW-1185">Reference proteome</keyword>
<dbReference type="InterPro" id="IPR001192">
    <property type="entry name" value="PI-PLC_fam"/>
</dbReference>
<dbReference type="Gene3D" id="2.60.40.150">
    <property type="entry name" value="C2 domain"/>
    <property type="match status" value="1"/>
</dbReference>
<dbReference type="PANTHER" id="PTHR10336">
    <property type="entry name" value="PHOSPHOINOSITIDE-SPECIFIC PHOSPHOLIPASE C FAMILY PROTEIN"/>
    <property type="match status" value="1"/>
</dbReference>
<dbReference type="PROSITE" id="PS50008">
    <property type="entry name" value="PIPLC_Y_DOMAIN"/>
    <property type="match status" value="1"/>
</dbReference>
<evidence type="ECO:0000256" key="2">
    <source>
        <dbReference type="ARBA" id="ARBA00022490"/>
    </source>
</evidence>
<keyword evidence="4" id="KW-0442">Lipid degradation</keyword>
<evidence type="ECO:0000313" key="7">
    <source>
        <dbReference type="EMBL" id="VDD85200.1"/>
    </source>
</evidence>
<gene>
    <name evidence="7" type="ORF">EVEC_LOCUS343</name>
</gene>
<dbReference type="SMART" id="SM00148">
    <property type="entry name" value="PLCXc"/>
    <property type="match status" value="1"/>
</dbReference>
<feature type="domain" description="PI-PLC Y-box" evidence="6">
    <location>
        <begin position="351"/>
        <end position="437"/>
    </location>
</feature>
<comment type="catalytic activity">
    <reaction evidence="4">
        <text>a 1,2-diacyl-sn-glycero-3-phospho-(1D-myo-inositol-4,5-bisphosphate) + H2O = 1D-myo-inositol 1,4,5-trisphosphate + a 1,2-diacyl-sn-glycerol + H(+)</text>
        <dbReference type="Rhea" id="RHEA:33179"/>
        <dbReference type="ChEBI" id="CHEBI:15377"/>
        <dbReference type="ChEBI" id="CHEBI:15378"/>
        <dbReference type="ChEBI" id="CHEBI:17815"/>
        <dbReference type="ChEBI" id="CHEBI:58456"/>
        <dbReference type="ChEBI" id="CHEBI:203600"/>
        <dbReference type="EC" id="3.1.4.11"/>
    </reaction>
</comment>
<dbReference type="SUPFAM" id="SSF51695">
    <property type="entry name" value="PLC-like phosphodiesterases"/>
    <property type="match status" value="1"/>
</dbReference>
<evidence type="ECO:0000256" key="5">
    <source>
        <dbReference type="SAM" id="MobiDB-lite"/>
    </source>
</evidence>
<keyword evidence="3" id="KW-0807">Transducer</keyword>
<evidence type="ECO:0000313" key="9">
    <source>
        <dbReference type="WBParaSite" id="EVEC_0000050701-mRNA-1"/>
    </source>
</evidence>
<dbReference type="PRINTS" id="PR00390">
    <property type="entry name" value="PHPHLIPASEC"/>
</dbReference>
<dbReference type="EC" id="3.1.4.11" evidence="4"/>
<dbReference type="PROSITE" id="PS50007">
    <property type="entry name" value="PIPLC_X_DOMAIN"/>
    <property type="match status" value="1"/>
</dbReference>
<dbReference type="OrthoDB" id="269822at2759"/>
<reference evidence="9" key="1">
    <citation type="submission" date="2017-02" db="UniProtKB">
        <authorList>
            <consortium name="WormBaseParasite"/>
        </authorList>
    </citation>
    <scope>IDENTIFICATION</scope>
</reference>
<dbReference type="InterPro" id="IPR000909">
    <property type="entry name" value="PLipase_C_PInositol-sp_X_dom"/>
</dbReference>
<accession>A0A0N4UTC8</accession>
<dbReference type="SUPFAM" id="SSF49562">
    <property type="entry name" value="C2 domain (Calcium/lipid-binding domain, CaLB)"/>
    <property type="match status" value="1"/>
</dbReference>
<evidence type="ECO:0000256" key="1">
    <source>
        <dbReference type="ARBA" id="ARBA00004496"/>
    </source>
</evidence>
<dbReference type="FunFam" id="1.10.238.10:FF:000005">
    <property type="entry name" value="Phosphoinositide phospholipase C"/>
    <property type="match status" value="1"/>
</dbReference>
<dbReference type="Pfam" id="PF09279">
    <property type="entry name" value="EF-hand_like"/>
    <property type="match status" value="1"/>
</dbReference>
<keyword evidence="4" id="KW-0378">Hydrolase</keyword>
<comment type="subcellular location">
    <subcellularLocation>
        <location evidence="1">Cytoplasm</location>
    </subcellularLocation>
</comment>
<dbReference type="InterPro" id="IPR035892">
    <property type="entry name" value="C2_domain_sf"/>
</dbReference>
<dbReference type="Proteomes" id="UP000274131">
    <property type="component" value="Unassembled WGS sequence"/>
</dbReference>
<dbReference type="InterPro" id="IPR015359">
    <property type="entry name" value="PLC_EF-hand-like"/>
</dbReference>
<proteinExistence type="predicted"/>
<dbReference type="Pfam" id="PF00168">
    <property type="entry name" value="C2"/>
    <property type="match status" value="1"/>
</dbReference>
<dbReference type="Gene3D" id="1.10.238.10">
    <property type="entry name" value="EF-hand"/>
    <property type="match status" value="1"/>
</dbReference>
<sequence length="504" mass="56157">MESVEEIEFGYQRRICGGDVSGSLHMNADQNKTVNGRRGDGVLDEKEFLQFFEKLTDRPDIVKALRLFSSTEDQALSISDLKKFLTKEQEFDNINDSLAQSIIARFETSKPDGQTNVVLGPIGFRRLMQSEWGSIVKPGHLSIYQDMNLPLNNYYVNSSHNTYLTGLQLKGEASVEGYIGALRKGARLLELDIFDGDDGEPCITHKRTLITAITLRNALEAILLHAFKSSPYPVILTIENHVSLLQQRVMAKIFKEILGDNIYMRPPDGAKKPLPSPNALKGKFLLRGKKLPTSSSDKQFDQDTDEPQSQKKHEKISLDPSYSELISLPSVKISENIYEDIRNHPMDGSPSISETKVVDFAAGGTSLATYTAERFVKAYPKGIRQDSSNMDPMPSWVCGIQSVAMNMQTSGEYLDLVYGLFRVNGNCGYVLKPEILRNGLGTNPRLPEISGEVKMKLHVEIISGQYLPKPTPDNDVIDPYVTVEVFGIASDCQKHKTKTVMNNG</sequence>
<dbReference type="InterPro" id="IPR011992">
    <property type="entry name" value="EF-hand-dom_pair"/>
</dbReference>
<dbReference type="InterPro" id="IPR017946">
    <property type="entry name" value="PLC-like_Pdiesterase_TIM-brl"/>
</dbReference>
<dbReference type="GO" id="GO:0004435">
    <property type="term" value="F:phosphatidylinositol-4,5-bisphosphate phospholipase C activity"/>
    <property type="evidence" value="ECO:0007669"/>
    <property type="project" value="UniProtKB-EC"/>
</dbReference>
<feature type="region of interest" description="Disordered" evidence="5">
    <location>
        <begin position="291"/>
        <end position="316"/>
    </location>
</feature>
<evidence type="ECO:0000313" key="8">
    <source>
        <dbReference type="Proteomes" id="UP000274131"/>
    </source>
</evidence>
<name>A0A0N4UTC8_ENTVE</name>
<dbReference type="EMBL" id="UXUI01000348">
    <property type="protein sequence ID" value="VDD85200.1"/>
    <property type="molecule type" value="Genomic_DNA"/>
</dbReference>
<dbReference type="Pfam" id="PF00387">
    <property type="entry name" value="PI-PLC-Y"/>
    <property type="match status" value="1"/>
</dbReference>
<dbReference type="GO" id="GO:0005886">
    <property type="term" value="C:plasma membrane"/>
    <property type="evidence" value="ECO:0007669"/>
    <property type="project" value="TreeGrafter"/>
</dbReference>
<protein>
    <recommendedName>
        <fullName evidence="4">Phosphoinositide phospholipase C</fullName>
        <ecNumber evidence="4">3.1.4.11</ecNumber>
    </recommendedName>
</protein>
<evidence type="ECO:0000256" key="3">
    <source>
        <dbReference type="ARBA" id="ARBA00023224"/>
    </source>
</evidence>
<evidence type="ECO:0000259" key="6">
    <source>
        <dbReference type="PROSITE" id="PS50008"/>
    </source>
</evidence>
<dbReference type="CDD" id="cd08558">
    <property type="entry name" value="PI-PLCc_eukaryota"/>
    <property type="match status" value="1"/>
</dbReference>
<keyword evidence="4" id="KW-0443">Lipid metabolism</keyword>
<dbReference type="Gene3D" id="3.20.20.190">
    <property type="entry name" value="Phosphatidylinositol (PI) phosphodiesterase"/>
    <property type="match status" value="1"/>
</dbReference>
<dbReference type="GO" id="GO:0035556">
    <property type="term" value="P:intracellular signal transduction"/>
    <property type="evidence" value="ECO:0007669"/>
    <property type="project" value="InterPro"/>
</dbReference>
<dbReference type="PANTHER" id="PTHR10336:SF209">
    <property type="entry name" value="PHOSPHOINOSITIDE PHOSPHOLIPASE C"/>
    <property type="match status" value="1"/>
</dbReference>
<dbReference type="SUPFAM" id="SSF47473">
    <property type="entry name" value="EF-hand"/>
    <property type="match status" value="1"/>
</dbReference>
<dbReference type="GO" id="GO:0016042">
    <property type="term" value="P:lipid catabolic process"/>
    <property type="evidence" value="ECO:0007669"/>
    <property type="project" value="UniProtKB-KW"/>
</dbReference>
<dbReference type="InterPro" id="IPR001711">
    <property type="entry name" value="PLipase_C_Pinositol-sp_Y"/>
</dbReference>
<dbReference type="Pfam" id="PF00388">
    <property type="entry name" value="PI-PLC-X"/>
    <property type="match status" value="1"/>
</dbReference>
<reference evidence="7 8" key="2">
    <citation type="submission" date="2018-10" db="EMBL/GenBank/DDBJ databases">
        <authorList>
            <consortium name="Pathogen Informatics"/>
        </authorList>
    </citation>
    <scope>NUCLEOTIDE SEQUENCE [LARGE SCALE GENOMIC DNA]</scope>
</reference>
<dbReference type="CDD" id="cd00275">
    <property type="entry name" value="C2_PLC_like"/>
    <property type="match status" value="1"/>
</dbReference>
<evidence type="ECO:0000256" key="4">
    <source>
        <dbReference type="RuleBase" id="RU361133"/>
    </source>
</evidence>